<name>A0A2T6BD54_9RHOB</name>
<comment type="caution">
    <text evidence="5">The sequence shown here is derived from an EMBL/GenBank/DDBJ whole genome shotgun (WGS) entry which is preliminary data.</text>
</comment>
<keyword evidence="2" id="KW-0378">Hydrolase</keyword>
<comment type="similarity">
    <text evidence="1">Belongs to the 'GDXG' lipolytic enzyme family.</text>
</comment>
<dbReference type="InterPro" id="IPR033140">
    <property type="entry name" value="Lipase_GDXG_put_SER_AS"/>
</dbReference>
<dbReference type="OrthoDB" id="9806180at2"/>
<dbReference type="Pfam" id="PF07859">
    <property type="entry name" value="Abhydrolase_3"/>
    <property type="match status" value="1"/>
</dbReference>
<dbReference type="EMBL" id="QBKS01000002">
    <property type="protein sequence ID" value="PTX54010.1"/>
    <property type="molecule type" value="Genomic_DNA"/>
</dbReference>
<accession>A0A2T6BD54</accession>
<evidence type="ECO:0000256" key="3">
    <source>
        <dbReference type="PROSITE-ProRule" id="PRU10038"/>
    </source>
</evidence>
<evidence type="ECO:0000256" key="1">
    <source>
        <dbReference type="ARBA" id="ARBA00010515"/>
    </source>
</evidence>
<dbReference type="InterPro" id="IPR029058">
    <property type="entry name" value="AB_hydrolase_fold"/>
</dbReference>
<feature type="active site" evidence="3">
    <location>
        <position position="146"/>
    </location>
</feature>
<dbReference type="AlphaFoldDB" id="A0A2T6BD54"/>
<evidence type="ECO:0000313" key="5">
    <source>
        <dbReference type="EMBL" id="PTX54010.1"/>
    </source>
</evidence>
<dbReference type="Proteomes" id="UP000243978">
    <property type="component" value="Unassembled WGS sequence"/>
</dbReference>
<dbReference type="InterPro" id="IPR050300">
    <property type="entry name" value="GDXG_lipolytic_enzyme"/>
</dbReference>
<evidence type="ECO:0000259" key="4">
    <source>
        <dbReference type="Pfam" id="PF07859"/>
    </source>
</evidence>
<evidence type="ECO:0000256" key="2">
    <source>
        <dbReference type="ARBA" id="ARBA00022801"/>
    </source>
</evidence>
<evidence type="ECO:0000313" key="6">
    <source>
        <dbReference type="Proteomes" id="UP000243978"/>
    </source>
</evidence>
<reference evidence="5 6" key="1">
    <citation type="submission" date="2018-04" db="EMBL/GenBank/DDBJ databases">
        <title>Genomic Encyclopedia of Archaeal and Bacterial Type Strains, Phase II (KMG-II): from individual species to whole genera.</title>
        <authorList>
            <person name="Goeker M."/>
        </authorList>
    </citation>
    <scope>NUCLEOTIDE SEQUENCE [LARGE SCALE GENOMIC DNA]</scope>
    <source>
        <strain evidence="5 6">DSM 100977</strain>
    </source>
</reference>
<dbReference type="Gene3D" id="3.40.50.1820">
    <property type="entry name" value="alpha/beta hydrolase"/>
    <property type="match status" value="1"/>
</dbReference>
<proteinExistence type="inferred from homology"/>
<dbReference type="GO" id="GO:0016787">
    <property type="term" value="F:hydrolase activity"/>
    <property type="evidence" value="ECO:0007669"/>
    <property type="project" value="UniProtKB-KW"/>
</dbReference>
<dbReference type="PANTHER" id="PTHR48081">
    <property type="entry name" value="AB HYDROLASE SUPERFAMILY PROTEIN C4A8.06C"/>
    <property type="match status" value="1"/>
</dbReference>
<dbReference type="PROSITE" id="PS01174">
    <property type="entry name" value="LIPASE_GDXG_SER"/>
    <property type="match status" value="1"/>
</dbReference>
<dbReference type="InterPro" id="IPR013094">
    <property type="entry name" value="AB_hydrolase_3"/>
</dbReference>
<dbReference type="PROSITE" id="PS01173">
    <property type="entry name" value="LIPASE_GDXG_HIS"/>
    <property type="match status" value="1"/>
</dbReference>
<protein>
    <submittedName>
        <fullName evidence="5">Acetyl esterase/lipase</fullName>
    </submittedName>
</protein>
<organism evidence="5 6">
    <name type="scientific">Litoreibacter ponti</name>
    <dbReference type="NCBI Taxonomy" id="1510457"/>
    <lineage>
        <taxon>Bacteria</taxon>
        <taxon>Pseudomonadati</taxon>
        <taxon>Pseudomonadota</taxon>
        <taxon>Alphaproteobacteria</taxon>
        <taxon>Rhodobacterales</taxon>
        <taxon>Roseobacteraceae</taxon>
        <taxon>Litoreibacter</taxon>
    </lineage>
</organism>
<dbReference type="RefSeq" id="WP_107846381.1">
    <property type="nucleotide sequence ID" value="NZ_QBKS01000002.1"/>
</dbReference>
<dbReference type="InterPro" id="IPR002168">
    <property type="entry name" value="Lipase_GDXG_HIS_AS"/>
</dbReference>
<keyword evidence="6" id="KW-1185">Reference proteome</keyword>
<sequence>MTSTAQKFFNGFARYVQKPVLAYVPHQPTLNRIFEATAAVTIRPMRGCEQRFTFLPDLRIRRMIPNETAKNLLLYFHGGGFTIGSSFTHRWLAARLAAGIDAQAWLPDYRLAPAHPYPAGPDDCLTAYKHALDHYPAERIVVAGDSAGGCLALNLSTRARDAGLPQPAALALLSPATDLAGGFESRETFRETDMLLPAQWVERAVAMYLDGQDPADPNVSPARADLSQTPPTALHWAEGEMLAGDAEDLAKRLPQVDCQTFKDVPHVWQLDAGWTPEADRSLKMMADYLRKHLP</sequence>
<dbReference type="PANTHER" id="PTHR48081:SF8">
    <property type="entry name" value="ALPHA_BETA HYDROLASE FOLD-3 DOMAIN-CONTAINING PROTEIN-RELATED"/>
    <property type="match status" value="1"/>
</dbReference>
<feature type="domain" description="Alpha/beta hydrolase fold-3" evidence="4">
    <location>
        <begin position="73"/>
        <end position="269"/>
    </location>
</feature>
<gene>
    <name evidence="5" type="ORF">C8N43_2815</name>
</gene>
<dbReference type="SUPFAM" id="SSF53474">
    <property type="entry name" value="alpha/beta-Hydrolases"/>
    <property type="match status" value="1"/>
</dbReference>